<evidence type="ECO:0000313" key="1">
    <source>
        <dbReference type="EMBL" id="AAK94094.1"/>
    </source>
</evidence>
<dbReference type="KEGG" id="vg:921872"/>
<reference evidence="1 2" key="1">
    <citation type="journal article" date="2001" name="J. Virol.">
        <title>Genome sequence of a baculovirus pathogenic for Culex nigripalpus.</title>
        <authorList>
            <person name="Afonso C.L."/>
            <person name="Tulman E.R."/>
            <person name="Lu Z."/>
            <person name="Balinsky C.A."/>
            <person name="Moser B.A."/>
            <person name="Becnel J.J."/>
            <person name="Rock D.L."/>
            <person name="Kutish G.F."/>
        </authorList>
    </citation>
    <scope>NUCLEOTIDE SEQUENCE [LARGE SCALE GENOMIC DNA]</scope>
    <source>
        <strain evidence="2">Isolate Florida/1997</strain>
    </source>
</reference>
<name>Q919Q3_NPVCO</name>
<dbReference type="RefSeq" id="NP_203320.1">
    <property type="nucleotide sequence ID" value="NC_003084.1"/>
</dbReference>
<accession>Q919Q3</accession>
<organismHost>
    <name type="scientific">Culex nigripalpus</name>
    <dbReference type="NCBI Taxonomy" id="42429"/>
</organismHost>
<dbReference type="GeneID" id="921872"/>
<sequence length="129" mass="15231">MPFRVKFYPRSLKYFELSPDSLEYTICCDDEYHRLETELYSDAGTYVYEFTVDSGCKVCDVEAFLVRFMLNSEKNIDLYAAEDLEYYVCANDTKHREAEKYNSGGEYYYTPVKRVPSGTARCRICDRKF</sequence>
<gene>
    <name evidence="1" type="primary">CUN016</name>
</gene>
<dbReference type="Proteomes" id="UP000006635">
    <property type="component" value="Segment"/>
</dbReference>
<protein>
    <submittedName>
        <fullName evidence="1">Uncharacterized protein</fullName>
    </submittedName>
</protein>
<evidence type="ECO:0000313" key="2">
    <source>
        <dbReference type="Proteomes" id="UP000006635"/>
    </source>
</evidence>
<keyword evidence="2" id="KW-1185">Reference proteome</keyword>
<dbReference type="EMBL" id="AF403738">
    <property type="protein sequence ID" value="AAK94094.1"/>
    <property type="molecule type" value="Genomic_DNA"/>
</dbReference>
<proteinExistence type="predicted"/>
<organism evidence="1 2">
    <name type="scientific">Culex nigripalpus nucleopolyhedrovirus (isolate Florida/1997)</name>
    <name type="common">CuniNPV</name>
    <dbReference type="NCBI Taxonomy" id="645993"/>
    <lineage>
        <taxon>Viruses</taxon>
        <taxon>Viruses incertae sedis</taxon>
        <taxon>Naldaviricetes</taxon>
        <taxon>Lefavirales</taxon>
        <taxon>Baculoviridae</taxon>
        <taxon>Deltabaculovirus</taxon>
    </lineage>
</organism>